<accession>A0A6J7WMV9</accession>
<feature type="compositionally biased region" description="Low complexity" evidence="1">
    <location>
        <begin position="79"/>
        <end position="97"/>
    </location>
</feature>
<reference evidence="2" key="1">
    <citation type="submission" date="2020-05" db="EMBL/GenBank/DDBJ databases">
        <authorList>
            <person name="Chiriac C."/>
            <person name="Salcher M."/>
            <person name="Ghai R."/>
            <person name="Kavagutti S V."/>
        </authorList>
    </citation>
    <scope>NUCLEOTIDE SEQUENCE</scope>
</reference>
<gene>
    <name evidence="2" type="ORF">UFOVP221_69</name>
</gene>
<proteinExistence type="predicted"/>
<name>A0A6J7WMV9_9CAUD</name>
<feature type="region of interest" description="Disordered" evidence="1">
    <location>
        <begin position="60"/>
        <end position="97"/>
    </location>
</feature>
<sequence length="97" mass="10499">MYQCANCTSSAEFNYAVGNAYYCSAHLPSFLRLPKNAHLANPMFTDAEVVAPIVEETAVEEPVEEAKYTKKSKVAPQKATSEATAEETTAPAEEPTP</sequence>
<evidence type="ECO:0000313" key="2">
    <source>
        <dbReference type="EMBL" id="CAB5219409.1"/>
    </source>
</evidence>
<organism evidence="2">
    <name type="scientific">uncultured Caudovirales phage</name>
    <dbReference type="NCBI Taxonomy" id="2100421"/>
    <lineage>
        <taxon>Viruses</taxon>
        <taxon>Duplodnaviria</taxon>
        <taxon>Heunggongvirae</taxon>
        <taxon>Uroviricota</taxon>
        <taxon>Caudoviricetes</taxon>
        <taxon>Peduoviridae</taxon>
        <taxon>Maltschvirus</taxon>
        <taxon>Maltschvirus maltsch</taxon>
    </lineage>
</organism>
<dbReference type="EMBL" id="LR798267">
    <property type="protein sequence ID" value="CAB5219409.1"/>
    <property type="molecule type" value="Genomic_DNA"/>
</dbReference>
<evidence type="ECO:0000256" key="1">
    <source>
        <dbReference type="SAM" id="MobiDB-lite"/>
    </source>
</evidence>
<protein>
    <submittedName>
        <fullName evidence="2">Uncharacterized protein</fullName>
    </submittedName>
</protein>